<keyword evidence="8" id="KW-0378">Hydrolase</keyword>
<dbReference type="PANTHER" id="PTHR32282:SF33">
    <property type="entry name" value="PEPTIDOGLYCAN GLYCOSYLTRANSFERASE"/>
    <property type="match status" value="1"/>
</dbReference>
<reference evidence="16" key="2">
    <citation type="submission" date="2020-09" db="EMBL/GenBank/DDBJ databases">
        <authorList>
            <person name="Sun Q."/>
            <person name="Kim S."/>
        </authorList>
    </citation>
    <scope>NUCLEOTIDE SEQUENCE</scope>
    <source>
        <strain evidence="16">KCTC 42650</strain>
    </source>
</reference>
<dbReference type="AlphaFoldDB" id="A0A8J3GTD2"/>
<evidence type="ECO:0000259" key="14">
    <source>
        <dbReference type="Pfam" id="PF00905"/>
    </source>
</evidence>
<keyword evidence="13" id="KW-0472">Membrane</keyword>
<name>A0A8J3GTD2_9RHOB</name>
<feature type="region of interest" description="Disordered" evidence="12">
    <location>
        <begin position="722"/>
        <end position="741"/>
    </location>
</feature>
<dbReference type="GO" id="GO:0030288">
    <property type="term" value="C:outer membrane-bounded periplasmic space"/>
    <property type="evidence" value="ECO:0007669"/>
    <property type="project" value="TreeGrafter"/>
</dbReference>
<feature type="domain" description="Glycosyl transferase family 51" evidence="15">
    <location>
        <begin position="139"/>
        <end position="322"/>
    </location>
</feature>
<dbReference type="InterPro" id="IPR036950">
    <property type="entry name" value="PBP_transglycosylase"/>
</dbReference>
<dbReference type="EMBL" id="BNCJ01000001">
    <property type="protein sequence ID" value="GHF34586.1"/>
    <property type="molecule type" value="Genomic_DNA"/>
</dbReference>
<keyword evidence="13" id="KW-1133">Transmembrane helix</keyword>
<dbReference type="UniPathway" id="UPA00219"/>
<dbReference type="InterPro" id="IPR050396">
    <property type="entry name" value="Glycosyltr_51/Transpeptidase"/>
</dbReference>
<dbReference type="Pfam" id="PF00912">
    <property type="entry name" value="Transgly"/>
    <property type="match status" value="1"/>
</dbReference>
<feature type="compositionally biased region" description="Low complexity" evidence="12">
    <location>
        <begin position="25"/>
        <end position="46"/>
    </location>
</feature>
<keyword evidence="13" id="KW-0812">Transmembrane</keyword>
<feature type="transmembrane region" description="Helical" evidence="13">
    <location>
        <begin position="86"/>
        <end position="105"/>
    </location>
</feature>
<dbReference type="GO" id="GO:0008955">
    <property type="term" value="F:peptidoglycan glycosyltransferase activity"/>
    <property type="evidence" value="ECO:0007669"/>
    <property type="project" value="UniProtKB-EC"/>
</dbReference>
<gene>
    <name evidence="16" type="primary">MrcB</name>
    <name evidence="16" type="ORF">GCM10017056_02560</name>
</gene>
<comment type="pathway">
    <text evidence="1">Cell wall biogenesis; peptidoglycan biosynthesis.</text>
</comment>
<reference evidence="16" key="1">
    <citation type="journal article" date="2014" name="Int. J. Syst. Evol. Microbiol.">
        <title>Complete genome sequence of Corynebacterium casei LMG S-19264T (=DSM 44701T), isolated from a smear-ripened cheese.</title>
        <authorList>
            <consortium name="US DOE Joint Genome Institute (JGI-PGF)"/>
            <person name="Walter F."/>
            <person name="Albersmeier A."/>
            <person name="Kalinowski J."/>
            <person name="Ruckert C."/>
        </authorList>
    </citation>
    <scope>NUCLEOTIDE SEQUENCE</scope>
    <source>
        <strain evidence="16">KCTC 42650</strain>
    </source>
</reference>
<evidence type="ECO:0000256" key="3">
    <source>
        <dbReference type="ARBA" id="ARBA00007739"/>
    </source>
</evidence>
<dbReference type="EC" id="2.4.99.28" evidence="10"/>
<dbReference type="Pfam" id="PF00905">
    <property type="entry name" value="Transpeptidase"/>
    <property type="match status" value="1"/>
</dbReference>
<keyword evidence="5" id="KW-0645">Protease</keyword>
<keyword evidence="6" id="KW-0328">Glycosyltransferase</keyword>
<keyword evidence="9" id="KW-0511">Multifunctional enzyme</keyword>
<comment type="catalytic activity">
    <reaction evidence="11">
        <text>[GlcNAc-(1-&gt;4)-Mur2Ac(oyl-L-Ala-gamma-D-Glu-L-Lys-D-Ala-D-Ala)](n)-di-trans,octa-cis-undecaprenyl diphosphate + beta-D-GlcNAc-(1-&gt;4)-Mur2Ac(oyl-L-Ala-gamma-D-Glu-L-Lys-D-Ala-D-Ala)-di-trans,octa-cis-undecaprenyl diphosphate = [GlcNAc-(1-&gt;4)-Mur2Ac(oyl-L-Ala-gamma-D-Glu-L-Lys-D-Ala-D-Ala)](n+1)-di-trans,octa-cis-undecaprenyl diphosphate + di-trans,octa-cis-undecaprenyl diphosphate + H(+)</text>
        <dbReference type="Rhea" id="RHEA:23708"/>
        <dbReference type="Rhea" id="RHEA-COMP:9602"/>
        <dbReference type="Rhea" id="RHEA-COMP:9603"/>
        <dbReference type="ChEBI" id="CHEBI:15378"/>
        <dbReference type="ChEBI" id="CHEBI:58405"/>
        <dbReference type="ChEBI" id="CHEBI:60033"/>
        <dbReference type="ChEBI" id="CHEBI:78435"/>
        <dbReference type="EC" id="2.4.99.28"/>
    </reaction>
</comment>
<dbReference type="InterPro" id="IPR001460">
    <property type="entry name" value="PCN-bd_Tpept"/>
</dbReference>
<keyword evidence="4" id="KW-0121">Carboxypeptidase</keyword>
<dbReference type="InterPro" id="IPR012338">
    <property type="entry name" value="Beta-lactam/transpept-like"/>
</dbReference>
<proteinExistence type="inferred from homology"/>
<evidence type="ECO:0000256" key="11">
    <source>
        <dbReference type="ARBA" id="ARBA00049902"/>
    </source>
</evidence>
<sequence>MSEKSRRTPPLVADKRYGATRSVQPAAASKSKAPPKPGTAKPAKSKTSTSRRAKPRKRSSGGGIGGFFRRVFGWILGLIWRITWRIGFVCLLILGLAVSYFYTTLPEASALLDGRARGSVTLQDYEGNTFAWRGDQFGGVVTVDSVSPHLKHAVIATEDKRFYYHIGISPRGIASAVRINLSEGRGPLSGHGGSTITQQTAKLLCLGVEYVPSEWKSQAEYEADCRRGSLLRKAKEAVFALAMEVKYTKDEILGIYLNRAYMGGGAYGAEAAAKRFFDKSAADLTPAESAMIAGLLTAPTSLSPTNNLEKSQNRAAVVIGLMRDQGYLTEAEARDALTHPARLSEAAEARAGGYFADWVMSDGPEYFTRNTTEDVIIRTTLDPRLQRAAEDAMRYIFTEKVKEGSKAQAAIVVMSADGAVRAMVGGRDTRVTGAFNRAIQAKRQTGSSFKPFVYATALDLGRSPLDTVMDEPFCMNIPGSGQWCPDNYTRQHYGRITLAQALRDSLNVPAVKVSESVGRENVRKVAEGFGIKSDLALGPALALGASESTLLEMTGAYAGILNGGSAVTPYGLTELRLLGENEPLIGAAGGIGERVIRTEAAQELIWMMEKVVSEGTGRRAAIPGWQVAGKTGTTQAARDAWFIGFTADYVTGVWMGYDDNTPLSGVTGAGLPAEIFRETMVRVHEGLTPKPLPMLAPAGASEALDPSANRDPVGSGVERFLQNLLGGGGEGSQNIVRNPER</sequence>
<dbReference type="SUPFAM" id="SSF56601">
    <property type="entry name" value="beta-lactamase/transpeptidase-like"/>
    <property type="match status" value="1"/>
</dbReference>
<keyword evidence="7 16" id="KW-0808">Transferase</keyword>
<organism evidence="16 17">
    <name type="scientific">Seohaeicola zhoushanensis</name>
    <dbReference type="NCBI Taxonomy" id="1569283"/>
    <lineage>
        <taxon>Bacteria</taxon>
        <taxon>Pseudomonadati</taxon>
        <taxon>Pseudomonadota</taxon>
        <taxon>Alphaproteobacteria</taxon>
        <taxon>Rhodobacterales</taxon>
        <taxon>Roseobacteraceae</taxon>
        <taxon>Seohaeicola</taxon>
    </lineage>
</organism>
<feature type="region of interest" description="Disordered" evidence="12">
    <location>
        <begin position="697"/>
        <end position="716"/>
    </location>
</feature>
<evidence type="ECO:0000256" key="7">
    <source>
        <dbReference type="ARBA" id="ARBA00022679"/>
    </source>
</evidence>
<keyword evidence="17" id="KW-1185">Reference proteome</keyword>
<dbReference type="GO" id="GO:0009252">
    <property type="term" value="P:peptidoglycan biosynthetic process"/>
    <property type="evidence" value="ECO:0007669"/>
    <property type="project" value="UniProtKB-UniPathway"/>
</dbReference>
<evidence type="ECO:0000256" key="13">
    <source>
        <dbReference type="SAM" id="Phobius"/>
    </source>
</evidence>
<dbReference type="GO" id="GO:0004180">
    <property type="term" value="F:carboxypeptidase activity"/>
    <property type="evidence" value="ECO:0007669"/>
    <property type="project" value="UniProtKB-KW"/>
</dbReference>
<feature type="compositionally biased region" description="Basic residues" evidence="12">
    <location>
        <begin position="49"/>
        <end position="59"/>
    </location>
</feature>
<evidence type="ECO:0000313" key="17">
    <source>
        <dbReference type="Proteomes" id="UP000626220"/>
    </source>
</evidence>
<protein>
    <recommendedName>
        <fullName evidence="10">peptidoglycan glycosyltransferase</fullName>
        <ecNumber evidence="10">2.4.99.28</ecNumber>
    </recommendedName>
</protein>
<feature type="compositionally biased region" description="Polar residues" evidence="12">
    <location>
        <begin position="732"/>
        <end position="741"/>
    </location>
</feature>
<evidence type="ECO:0000256" key="4">
    <source>
        <dbReference type="ARBA" id="ARBA00022645"/>
    </source>
</evidence>
<evidence type="ECO:0000256" key="9">
    <source>
        <dbReference type="ARBA" id="ARBA00023268"/>
    </source>
</evidence>
<dbReference type="Gene3D" id="3.40.710.10">
    <property type="entry name" value="DD-peptidase/beta-lactamase superfamily"/>
    <property type="match status" value="1"/>
</dbReference>
<evidence type="ECO:0000256" key="5">
    <source>
        <dbReference type="ARBA" id="ARBA00022670"/>
    </source>
</evidence>
<dbReference type="PANTHER" id="PTHR32282">
    <property type="entry name" value="BINDING PROTEIN TRANSPEPTIDASE, PUTATIVE-RELATED"/>
    <property type="match status" value="1"/>
</dbReference>
<accession>A0A8J3GTD2</accession>
<dbReference type="InterPro" id="IPR023346">
    <property type="entry name" value="Lysozyme-like_dom_sf"/>
</dbReference>
<comment type="similarity">
    <text evidence="3">In the N-terminal section; belongs to the glycosyltransferase 51 family.</text>
</comment>
<dbReference type="GO" id="GO:0008658">
    <property type="term" value="F:penicillin binding"/>
    <property type="evidence" value="ECO:0007669"/>
    <property type="project" value="InterPro"/>
</dbReference>
<dbReference type="GO" id="GO:0006508">
    <property type="term" value="P:proteolysis"/>
    <property type="evidence" value="ECO:0007669"/>
    <property type="project" value="UniProtKB-KW"/>
</dbReference>
<dbReference type="RefSeq" id="WP_189678218.1">
    <property type="nucleotide sequence ID" value="NZ_BNCJ01000001.1"/>
</dbReference>
<evidence type="ECO:0000313" key="16">
    <source>
        <dbReference type="EMBL" id="GHF34586.1"/>
    </source>
</evidence>
<dbReference type="Proteomes" id="UP000626220">
    <property type="component" value="Unassembled WGS sequence"/>
</dbReference>
<dbReference type="SUPFAM" id="SSF53955">
    <property type="entry name" value="Lysozyme-like"/>
    <property type="match status" value="1"/>
</dbReference>
<dbReference type="Gene3D" id="1.10.3810.10">
    <property type="entry name" value="Biosynthetic peptidoglycan transglycosylase-like"/>
    <property type="match status" value="1"/>
</dbReference>
<comment type="caution">
    <text evidence="16">The sequence shown here is derived from an EMBL/GenBank/DDBJ whole genome shotgun (WGS) entry which is preliminary data.</text>
</comment>
<evidence type="ECO:0000256" key="10">
    <source>
        <dbReference type="ARBA" id="ARBA00044770"/>
    </source>
</evidence>
<feature type="region of interest" description="Disordered" evidence="12">
    <location>
        <begin position="1"/>
        <end position="61"/>
    </location>
</feature>
<evidence type="ECO:0000256" key="1">
    <source>
        <dbReference type="ARBA" id="ARBA00004752"/>
    </source>
</evidence>
<evidence type="ECO:0000256" key="12">
    <source>
        <dbReference type="SAM" id="MobiDB-lite"/>
    </source>
</evidence>
<evidence type="ECO:0000256" key="2">
    <source>
        <dbReference type="ARBA" id="ARBA00007090"/>
    </source>
</evidence>
<feature type="domain" description="Penicillin-binding protein transpeptidase" evidence="14">
    <location>
        <begin position="410"/>
        <end position="679"/>
    </location>
</feature>
<dbReference type="InterPro" id="IPR001264">
    <property type="entry name" value="Glyco_trans_51"/>
</dbReference>
<evidence type="ECO:0000259" key="15">
    <source>
        <dbReference type="Pfam" id="PF00912"/>
    </source>
</evidence>
<evidence type="ECO:0000256" key="6">
    <source>
        <dbReference type="ARBA" id="ARBA00022676"/>
    </source>
</evidence>
<comment type="similarity">
    <text evidence="2">In the C-terminal section; belongs to the transpeptidase family.</text>
</comment>
<evidence type="ECO:0000256" key="8">
    <source>
        <dbReference type="ARBA" id="ARBA00022801"/>
    </source>
</evidence>